<feature type="region of interest" description="Disordered" evidence="9">
    <location>
        <begin position="358"/>
        <end position="388"/>
    </location>
</feature>
<dbReference type="PANTHER" id="PTHR40468:SF1">
    <property type="entry name" value="TOPOISOMERASE I DAMAGE AFFECTED PROTEIN 11"/>
    <property type="match status" value="1"/>
</dbReference>
<sequence length="388" mass="42347">MTSPWKKEPEDVADRVLRRAEVSKMARKLQNRLALAQFKAIRGWEDLTLDKIEPKVEEELRRNRPMSSGDMLSDSSSSTSDFHYPTSRTLMSSPLKAPFFSDQIHSSGGSTGFRKRTFHTSFDHADSTGGSRKRFRSSPAGRSLYNSHAAWKDQHHFIQSSPIKLRKHRHFTTSTGPSLSFYRGSSDMADNFDSTNFAAASDNEDDTLPVHSFSIRPSTPRTPSPIRSRSSLVRPNKDKTTKSGEEGADLLLYLATSPSPANPVTRSRMQPPSTPPPRNMALPSSMMTTPGGGGGGGGGGGMLSIFGGPSTPSQAFDFADFVNITPSPAQNAWPKTPRTIKTPQTVNRRRLTFDNMLPPSASPGMREHNHGTAKTSSLGMPLGGDLIS</sequence>
<comment type="caution">
    <text evidence="10">The sequence shown here is derived from an EMBL/GenBank/DDBJ whole genome shotgun (WGS) entry which is preliminary data.</text>
</comment>
<feature type="compositionally biased region" description="Gly residues" evidence="9">
    <location>
        <begin position="290"/>
        <end position="299"/>
    </location>
</feature>
<dbReference type="AlphaFoldDB" id="A0A3E2GRB7"/>
<feature type="region of interest" description="Disordered" evidence="9">
    <location>
        <begin position="53"/>
        <end position="85"/>
    </location>
</feature>
<dbReference type="Pfam" id="PF08528">
    <property type="entry name" value="Whi5"/>
    <property type="match status" value="1"/>
</dbReference>
<keyword evidence="5" id="KW-0678">Repressor</keyword>
<name>A0A3E2GRB7_SCYLI</name>
<comment type="similarity">
    <text evidence="3">Belongs to the WHI5/NRM1 family.</text>
</comment>
<keyword evidence="7" id="KW-0804">Transcription</keyword>
<feature type="compositionally biased region" description="Basic and acidic residues" evidence="9">
    <location>
        <begin position="235"/>
        <end position="245"/>
    </location>
</feature>
<protein>
    <submittedName>
        <fullName evidence="10">Uncharacterized protein</fullName>
    </submittedName>
</protein>
<dbReference type="InterPro" id="IPR013734">
    <property type="entry name" value="TF_Nrm1/Whi5"/>
</dbReference>
<evidence type="ECO:0000256" key="1">
    <source>
        <dbReference type="ARBA" id="ARBA00004123"/>
    </source>
</evidence>
<dbReference type="OrthoDB" id="2163387at2759"/>
<feature type="non-terminal residue" evidence="10">
    <location>
        <position position="1"/>
    </location>
</feature>
<feature type="compositionally biased region" description="Basic and acidic residues" evidence="9">
    <location>
        <begin position="53"/>
        <end position="62"/>
    </location>
</feature>
<feature type="compositionally biased region" description="Polar residues" evidence="9">
    <location>
        <begin position="256"/>
        <end position="271"/>
    </location>
</feature>
<comment type="subcellular location">
    <subcellularLocation>
        <location evidence="2">Cytoplasm</location>
    </subcellularLocation>
    <subcellularLocation>
        <location evidence="1">Nucleus</location>
    </subcellularLocation>
</comment>
<evidence type="ECO:0000313" key="10">
    <source>
        <dbReference type="EMBL" id="RFU23548.1"/>
    </source>
</evidence>
<evidence type="ECO:0000256" key="2">
    <source>
        <dbReference type="ARBA" id="ARBA00004496"/>
    </source>
</evidence>
<keyword evidence="11" id="KW-1185">Reference proteome</keyword>
<feature type="region of interest" description="Disordered" evidence="9">
    <location>
        <begin position="200"/>
        <end position="299"/>
    </location>
</feature>
<evidence type="ECO:0000256" key="4">
    <source>
        <dbReference type="ARBA" id="ARBA00022490"/>
    </source>
</evidence>
<proteinExistence type="inferred from homology"/>
<feature type="non-terminal residue" evidence="10">
    <location>
        <position position="388"/>
    </location>
</feature>
<feature type="compositionally biased region" description="Low complexity" evidence="9">
    <location>
        <begin position="67"/>
        <end position="81"/>
    </location>
</feature>
<evidence type="ECO:0000256" key="9">
    <source>
        <dbReference type="SAM" id="MobiDB-lite"/>
    </source>
</evidence>
<reference evidence="10 11" key="1">
    <citation type="submission" date="2018-05" db="EMBL/GenBank/DDBJ databases">
        <title>Draft genome sequence of Scytalidium lignicola DSM 105466, a ubiquitous saprotrophic fungus.</title>
        <authorList>
            <person name="Buettner E."/>
            <person name="Gebauer A.M."/>
            <person name="Hofrichter M."/>
            <person name="Liers C."/>
            <person name="Kellner H."/>
        </authorList>
    </citation>
    <scope>NUCLEOTIDE SEQUENCE [LARGE SCALE GENOMIC DNA]</scope>
    <source>
        <strain evidence="10 11">DSM 105466</strain>
    </source>
</reference>
<gene>
    <name evidence="10" type="ORF">B7463_g12790</name>
</gene>
<evidence type="ECO:0000256" key="7">
    <source>
        <dbReference type="ARBA" id="ARBA00023163"/>
    </source>
</evidence>
<feature type="compositionally biased region" description="Low complexity" evidence="9">
    <location>
        <begin position="214"/>
        <end position="231"/>
    </location>
</feature>
<organism evidence="10 11">
    <name type="scientific">Scytalidium lignicola</name>
    <name type="common">Hyphomycete</name>
    <dbReference type="NCBI Taxonomy" id="5539"/>
    <lineage>
        <taxon>Eukaryota</taxon>
        <taxon>Fungi</taxon>
        <taxon>Dikarya</taxon>
        <taxon>Ascomycota</taxon>
        <taxon>Pezizomycotina</taxon>
        <taxon>Leotiomycetes</taxon>
        <taxon>Leotiomycetes incertae sedis</taxon>
        <taxon>Scytalidium</taxon>
    </lineage>
</organism>
<dbReference type="GO" id="GO:0005634">
    <property type="term" value="C:nucleus"/>
    <property type="evidence" value="ECO:0007669"/>
    <property type="project" value="UniProtKB-SubCell"/>
</dbReference>
<keyword evidence="6" id="KW-0805">Transcription regulation</keyword>
<evidence type="ECO:0000256" key="8">
    <source>
        <dbReference type="ARBA" id="ARBA00023242"/>
    </source>
</evidence>
<dbReference type="GO" id="GO:0005737">
    <property type="term" value="C:cytoplasm"/>
    <property type="evidence" value="ECO:0007669"/>
    <property type="project" value="UniProtKB-SubCell"/>
</dbReference>
<dbReference type="PANTHER" id="PTHR40468">
    <property type="entry name" value="YALI0A15257P"/>
    <property type="match status" value="1"/>
</dbReference>
<keyword evidence="4" id="KW-0963">Cytoplasm</keyword>
<keyword evidence="8" id="KW-0539">Nucleus</keyword>
<dbReference type="OMA" id="HSRCETP"/>
<dbReference type="EMBL" id="NCSJ02000815">
    <property type="protein sequence ID" value="RFU23548.1"/>
    <property type="molecule type" value="Genomic_DNA"/>
</dbReference>
<evidence type="ECO:0000256" key="3">
    <source>
        <dbReference type="ARBA" id="ARBA00006922"/>
    </source>
</evidence>
<accession>A0A3E2GRB7</accession>
<dbReference type="STRING" id="5539.A0A3E2GRB7"/>
<evidence type="ECO:0000256" key="5">
    <source>
        <dbReference type="ARBA" id="ARBA00022491"/>
    </source>
</evidence>
<evidence type="ECO:0000256" key="6">
    <source>
        <dbReference type="ARBA" id="ARBA00023015"/>
    </source>
</evidence>
<dbReference type="Proteomes" id="UP000258309">
    <property type="component" value="Unassembled WGS sequence"/>
</dbReference>
<evidence type="ECO:0000313" key="11">
    <source>
        <dbReference type="Proteomes" id="UP000258309"/>
    </source>
</evidence>